<keyword evidence="3" id="KW-1185">Reference proteome</keyword>
<reference evidence="2" key="1">
    <citation type="journal article" date="2020" name="Stud. Mycol.">
        <title>101 Dothideomycetes genomes: a test case for predicting lifestyles and emergence of pathogens.</title>
        <authorList>
            <person name="Haridas S."/>
            <person name="Albert R."/>
            <person name="Binder M."/>
            <person name="Bloem J."/>
            <person name="Labutti K."/>
            <person name="Salamov A."/>
            <person name="Andreopoulos B."/>
            <person name="Baker S."/>
            <person name="Barry K."/>
            <person name="Bills G."/>
            <person name="Bluhm B."/>
            <person name="Cannon C."/>
            <person name="Castanera R."/>
            <person name="Culley D."/>
            <person name="Daum C."/>
            <person name="Ezra D."/>
            <person name="Gonzalez J."/>
            <person name="Henrissat B."/>
            <person name="Kuo A."/>
            <person name="Liang C."/>
            <person name="Lipzen A."/>
            <person name="Lutzoni F."/>
            <person name="Magnuson J."/>
            <person name="Mondo S."/>
            <person name="Nolan M."/>
            <person name="Ohm R."/>
            <person name="Pangilinan J."/>
            <person name="Park H.-J."/>
            <person name="Ramirez L."/>
            <person name="Alfaro M."/>
            <person name="Sun H."/>
            <person name="Tritt A."/>
            <person name="Yoshinaga Y."/>
            <person name="Zwiers L.-H."/>
            <person name="Turgeon B."/>
            <person name="Goodwin S."/>
            <person name="Spatafora J."/>
            <person name="Crous P."/>
            <person name="Grigoriev I."/>
        </authorList>
    </citation>
    <scope>NUCLEOTIDE SEQUENCE</scope>
    <source>
        <strain evidence="2">CBS 269.34</strain>
    </source>
</reference>
<organism evidence="2 3">
    <name type="scientific">Lophium mytilinum</name>
    <dbReference type="NCBI Taxonomy" id="390894"/>
    <lineage>
        <taxon>Eukaryota</taxon>
        <taxon>Fungi</taxon>
        <taxon>Dikarya</taxon>
        <taxon>Ascomycota</taxon>
        <taxon>Pezizomycotina</taxon>
        <taxon>Dothideomycetes</taxon>
        <taxon>Pleosporomycetidae</taxon>
        <taxon>Mytilinidiales</taxon>
        <taxon>Mytilinidiaceae</taxon>
        <taxon>Lophium</taxon>
    </lineage>
</organism>
<dbReference type="AlphaFoldDB" id="A0A6A6QAK7"/>
<name>A0A6A6QAK7_9PEZI</name>
<sequence length="165" mass="17858">MVPGFSKGLGAEDGRERQRAPEVRLGCNGARAESGAWVPQIHMSPWSFHQPTPFHPPSTHINGSLAGECFYSAATPSLSRLVSTMRGTFGRPLQTMPTFMLLPDSSNATVLYEFEGSCEGSSPQGLGRDYSASLYELKYSSPRQMLGTQVEFAPIAYASAPLRLA</sequence>
<protein>
    <submittedName>
        <fullName evidence="2">Uncharacterized protein</fullName>
    </submittedName>
</protein>
<evidence type="ECO:0000313" key="2">
    <source>
        <dbReference type="EMBL" id="KAF2489016.1"/>
    </source>
</evidence>
<gene>
    <name evidence="2" type="ORF">BU16DRAFT_567975</name>
</gene>
<dbReference type="Proteomes" id="UP000799750">
    <property type="component" value="Unassembled WGS sequence"/>
</dbReference>
<feature type="region of interest" description="Disordered" evidence="1">
    <location>
        <begin position="1"/>
        <end position="22"/>
    </location>
</feature>
<evidence type="ECO:0000256" key="1">
    <source>
        <dbReference type="SAM" id="MobiDB-lite"/>
    </source>
</evidence>
<proteinExistence type="predicted"/>
<dbReference type="EMBL" id="MU004200">
    <property type="protein sequence ID" value="KAF2489016.1"/>
    <property type="molecule type" value="Genomic_DNA"/>
</dbReference>
<evidence type="ECO:0000313" key="3">
    <source>
        <dbReference type="Proteomes" id="UP000799750"/>
    </source>
</evidence>
<feature type="compositionally biased region" description="Basic and acidic residues" evidence="1">
    <location>
        <begin position="10"/>
        <end position="22"/>
    </location>
</feature>
<accession>A0A6A6QAK7</accession>